<accession>A0ABV7LIR5</accession>
<dbReference type="SUPFAM" id="SSF53649">
    <property type="entry name" value="Alkaline phosphatase-like"/>
    <property type="match status" value="1"/>
</dbReference>
<feature type="transmembrane region" description="Helical" evidence="1">
    <location>
        <begin position="140"/>
        <end position="162"/>
    </location>
</feature>
<feature type="domain" description="Sulfatase N-terminal" evidence="2">
    <location>
        <begin position="265"/>
        <end position="543"/>
    </location>
</feature>
<dbReference type="InterPro" id="IPR017850">
    <property type="entry name" value="Alkaline_phosphatase_core_sf"/>
</dbReference>
<evidence type="ECO:0000313" key="5">
    <source>
        <dbReference type="Proteomes" id="UP001595579"/>
    </source>
</evidence>
<protein>
    <submittedName>
        <fullName evidence="4">DUF3413 domain-containing protein</fullName>
    </submittedName>
</protein>
<sequence length="630" mass="71942">MRVIKPLSRFRATEPDTTRRRLGWAAWFVFANVPIAWLIAIRFLSWMSVPDVMTGLYLGLVYIAQFTLLAWLPGLFLLSLALIVPRSCLILICIIVATLAQGLLITDTLFYSLYRYHLSGFMFEALIKAGDHTFEFSWQIWLTAALTLFTLLLIEAAIAIGLTRKRPRVCWLGAAFVAFFSTQLAAHSWHAWADATYDIRITSLTRHVPLYYPVTANRFLHGQGWVRAQASRKESRVRELTSFRASDGLNYPTRPLACQPPQTRPNVLMIAVDTLRADMLDPRWMPNVSEFADETSQIFTNHYSGGNSTKAGGFSLFYGLPPTYWDIFETTQTPPAWIARLQELNYEIKILSAGTLISPALHRTAFASIDGIRLTPPGEEAWQRDQLITDDWLNFTAQRGADAEPFFGFLFYMSVHGYSVPPDFPRIEPYWETINHLALDQDFDPTPYFNRYKTATRYVDQLIGRVLNDLKQRKLLKNTIVILTSDHGEEFNDNGKNYWGHGSNYSDAQLKVPMVLYWPGKPPSKITRRTSHTDIPSTLMQSALGCPRTPARAYSIGSNLFIPDDKEWMIAGSYIDHAIVTKKHLFVTYPTGQYEIMDKSLNPSKTNFPPETMLRDSQKALSRFYNHRNK</sequence>
<dbReference type="Pfam" id="PF11893">
    <property type="entry name" value="DUF3413"/>
    <property type="match status" value="1"/>
</dbReference>
<feature type="domain" description="Inner membrane protein YejM N-terminal" evidence="3">
    <location>
        <begin position="16"/>
        <end position="258"/>
    </location>
</feature>
<dbReference type="PANTHER" id="PTHR43751:SF3">
    <property type="entry name" value="SULFATASE N-TERMINAL DOMAIN-CONTAINING PROTEIN"/>
    <property type="match status" value="1"/>
</dbReference>
<dbReference type="Gene3D" id="3.40.720.10">
    <property type="entry name" value="Alkaline Phosphatase, subunit A"/>
    <property type="match status" value="1"/>
</dbReference>
<dbReference type="InterPro" id="IPR000917">
    <property type="entry name" value="Sulfatase_N"/>
</dbReference>
<feature type="transmembrane region" description="Helical" evidence="1">
    <location>
        <begin position="56"/>
        <end position="82"/>
    </location>
</feature>
<dbReference type="InterPro" id="IPR024588">
    <property type="entry name" value="YejM_N"/>
</dbReference>
<proteinExistence type="predicted"/>
<dbReference type="InterPro" id="IPR012159">
    <property type="entry name" value="YejM-like"/>
</dbReference>
<keyword evidence="5" id="KW-1185">Reference proteome</keyword>
<gene>
    <name evidence="4" type="ORF">ACFOEV_00230</name>
</gene>
<feature type="transmembrane region" description="Helical" evidence="1">
    <location>
        <begin position="169"/>
        <end position="192"/>
    </location>
</feature>
<keyword evidence="1" id="KW-0472">Membrane</keyword>
<dbReference type="PIRSF" id="PIRSF004950">
    <property type="entry name" value="Mmb_sulf_HI0842"/>
    <property type="match status" value="1"/>
</dbReference>
<name>A0ABV7LIR5_9GAMM</name>
<feature type="transmembrane region" description="Helical" evidence="1">
    <location>
        <begin position="89"/>
        <end position="114"/>
    </location>
</feature>
<evidence type="ECO:0000256" key="1">
    <source>
        <dbReference type="SAM" id="Phobius"/>
    </source>
</evidence>
<evidence type="ECO:0000313" key="4">
    <source>
        <dbReference type="EMBL" id="MFC3282031.1"/>
    </source>
</evidence>
<dbReference type="Pfam" id="PF00884">
    <property type="entry name" value="Sulfatase"/>
    <property type="match status" value="1"/>
</dbReference>
<comment type="caution">
    <text evidence="4">The sequence shown here is derived from an EMBL/GenBank/DDBJ whole genome shotgun (WGS) entry which is preliminary data.</text>
</comment>
<dbReference type="PANTHER" id="PTHR43751">
    <property type="entry name" value="SULFATASE"/>
    <property type="match status" value="1"/>
</dbReference>
<dbReference type="CDD" id="cd16148">
    <property type="entry name" value="sulfatase_like"/>
    <property type="match status" value="1"/>
</dbReference>
<organism evidence="4 5">
    <name type="scientific">Litchfieldella rifensis</name>
    <dbReference type="NCBI Taxonomy" id="762643"/>
    <lineage>
        <taxon>Bacteria</taxon>
        <taxon>Pseudomonadati</taxon>
        <taxon>Pseudomonadota</taxon>
        <taxon>Gammaproteobacteria</taxon>
        <taxon>Oceanospirillales</taxon>
        <taxon>Halomonadaceae</taxon>
        <taxon>Litchfieldella</taxon>
    </lineage>
</organism>
<evidence type="ECO:0000259" key="3">
    <source>
        <dbReference type="Pfam" id="PF11893"/>
    </source>
</evidence>
<dbReference type="EMBL" id="JBHRUG010000001">
    <property type="protein sequence ID" value="MFC3282031.1"/>
    <property type="molecule type" value="Genomic_DNA"/>
</dbReference>
<feature type="transmembrane region" description="Helical" evidence="1">
    <location>
        <begin position="21"/>
        <end position="44"/>
    </location>
</feature>
<keyword evidence="1" id="KW-0812">Transmembrane</keyword>
<keyword evidence="1" id="KW-1133">Transmembrane helix</keyword>
<evidence type="ECO:0000259" key="2">
    <source>
        <dbReference type="Pfam" id="PF00884"/>
    </source>
</evidence>
<dbReference type="InterPro" id="IPR052701">
    <property type="entry name" value="GAG_Ulvan_Degrading_Sulfatases"/>
</dbReference>
<dbReference type="Proteomes" id="UP001595579">
    <property type="component" value="Unassembled WGS sequence"/>
</dbReference>
<dbReference type="RefSeq" id="WP_386770392.1">
    <property type="nucleotide sequence ID" value="NZ_JBHRUG010000001.1"/>
</dbReference>
<reference evidence="5" key="1">
    <citation type="journal article" date="2019" name="Int. J. Syst. Evol. Microbiol.">
        <title>The Global Catalogue of Microorganisms (GCM) 10K type strain sequencing project: providing services to taxonomists for standard genome sequencing and annotation.</title>
        <authorList>
            <consortium name="The Broad Institute Genomics Platform"/>
            <consortium name="The Broad Institute Genome Sequencing Center for Infectious Disease"/>
            <person name="Wu L."/>
            <person name="Ma J."/>
        </authorList>
    </citation>
    <scope>NUCLEOTIDE SEQUENCE [LARGE SCALE GENOMIC DNA]</scope>
    <source>
        <strain evidence="5">CECT 7698</strain>
    </source>
</reference>